<evidence type="ECO:0000256" key="7">
    <source>
        <dbReference type="RuleBase" id="RU000492"/>
    </source>
</evidence>
<feature type="short sequence motif" description="Q motif" evidence="6">
    <location>
        <begin position="329"/>
        <end position="357"/>
    </location>
</feature>
<dbReference type="PROSITE" id="PS51195">
    <property type="entry name" value="Q_MOTIF"/>
    <property type="match status" value="1"/>
</dbReference>
<feature type="region of interest" description="Disordered" evidence="8">
    <location>
        <begin position="22"/>
        <end position="236"/>
    </location>
</feature>
<dbReference type="GO" id="GO:0005524">
    <property type="term" value="F:ATP binding"/>
    <property type="evidence" value="ECO:0007669"/>
    <property type="project" value="UniProtKB-KW"/>
</dbReference>
<dbReference type="EMBL" id="HACM01008434">
    <property type="protein sequence ID" value="CRZ08876.1"/>
    <property type="molecule type" value="Transcribed_RNA"/>
</dbReference>
<evidence type="ECO:0000256" key="8">
    <source>
        <dbReference type="SAM" id="MobiDB-lite"/>
    </source>
</evidence>
<keyword evidence="2 7" id="KW-0547">Nucleotide-binding</keyword>
<dbReference type="FunFam" id="3.40.50.300:FF:000079">
    <property type="entry name" value="probable ATP-dependent RNA helicase DDX17"/>
    <property type="match status" value="1"/>
</dbReference>
<dbReference type="InterPro" id="IPR001650">
    <property type="entry name" value="Helicase_C-like"/>
</dbReference>
<dbReference type="SUPFAM" id="SSF52540">
    <property type="entry name" value="P-loop containing nucleoside triphosphate hydrolases"/>
    <property type="match status" value="1"/>
</dbReference>
<evidence type="ECO:0000259" key="10">
    <source>
        <dbReference type="PROSITE" id="PS51194"/>
    </source>
</evidence>
<evidence type="ECO:0000256" key="3">
    <source>
        <dbReference type="ARBA" id="ARBA00022801"/>
    </source>
</evidence>
<feature type="domain" description="DEAD-box RNA helicase Q" evidence="11">
    <location>
        <begin position="329"/>
        <end position="357"/>
    </location>
</feature>
<dbReference type="InterPro" id="IPR027417">
    <property type="entry name" value="P-loop_NTPase"/>
</dbReference>
<dbReference type="AlphaFoldDB" id="A0A0H5R4Q5"/>
<dbReference type="GO" id="GO:0003724">
    <property type="term" value="F:RNA helicase activity"/>
    <property type="evidence" value="ECO:0007669"/>
    <property type="project" value="UniProtKB-EC"/>
</dbReference>
<dbReference type="GO" id="GO:0003676">
    <property type="term" value="F:nucleic acid binding"/>
    <property type="evidence" value="ECO:0007669"/>
    <property type="project" value="InterPro"/>
</dbReference>
<proteinExistence type="inferred from homology"/>
<protein>
    <recommendedName>
        <fullName evidence="1">RNA helicase</fullName>
        <ecNumber evidence="1">3.6.4.13</ecNumber>
    </recommendedName>
</protein>
<feature type="compositionally biased region" description="Polar residues" evidence="8">
    <location>
        <begin position="181"/>
        <end position="190"/>
    </location>
</feature>
<dbReference type="CDD" id="cd18787">
    <property type="entry name" value="SF2_C_DEAD"/>
    <property type="match status" value="1"/>
</dbReference>
<feature type="domain" description="Helicase ATP-binding" evidence="9">
    <location>
        <begin position="360"/>
        <end position="535"/>
    </location>
</feature>
<dbReference type="FunFam" id="3.40.50.300:FF:000008">
    <property type="entry name" value="ATP-dependent RNA helicase RhlB"/>
    <property type="match status" value="1"/>
</dbReference>
<keyword evidence="3 7" id="KW-0378">Hydrolase</keyword>
<feature type="domain" description="Helicase C-terminal" evidence="10">
    <location>
        <begin position="563"/>
        <end position="709"/>
    </location>
</feature>
<dbReference type="SMART" id="SM00487">
    <property type="entry name" value="DEXDc"/>
    <property type="match status" value="1"/>
</dbReference>
<feature type="compositionally biased region" description="Low complexity" evidence="8">
    <location>
        <begin position="48"/>
        <end position="95"/>
    </location>
</feature>
<accession>A0A0H5R4Q5</accession>
<dbReference type="PROSITE" id="PS00039">
    <property type="entry name" value="DEAD_ATP_HELICASE"/>
    <property type="match status" value="1"/>
</dbReference>
<dbReference type="Gene3D" id="3.40.50.300">
    <property type="entry name" value="P-loop containing nucleotide triphosphate hydrolases"/>
    <property type="match status" value="2"/>
</dbReference>
<dbReference type="PANTHER" id="PTHR47958">
    <property type="entry name" value="ATP-DEPENDENT RNA HELICASE DBP3"/>
    <property type="match status" value="1"/>
</dbReference>
<keyword evidence="5 7" id="KW-0067">ATP-binding</keyword>
<keyword evidence="4 7" id="KW-0347">Helicase</keyword>
<feature type="region of interest" description="Disordered" evidence="8">
    <location>
        <begin position="732"/>
        <end position="767"/>
    </location>
</feature>
<feature type="compositionally biased region" description="Low complexity" evidence="8">
    <location>
        <begin position="747"/>
        <end position="758"/>
    </location>
</feature>
<dbReference type="InterPro" id="IPR011545">
    <property type="entry name" value="DEAD/DEAH_box_helicase_dom"/>
</dbReference>
<dbReference type="EC" id="3.6.4.13" evidence="1"/>
<dbReference type="GO" id="GO:0016787">
    <property type="term" value="F:hydrolase activity"/>
    <property type="evidence" value="ECO:0007669"/>
    <property type="project" value="UniProtKB-KW"/>
</dbReference>
<feature type="compositionally biased region" description="Low complexity" evidence="8">
    <location>
        <begin position="102"/>
        <end position="143"/>
    </location>
</feature>
<feature type="compositionally biased region" description="Low complexity" evidence="8">
    <location>
        <begin position="205"/>
        <end position="217"/>
    </location>
</feature>
<dbReference type="PROSITE" id="PS51194">
    <property type="entry name" value="HELICASE_CTER"/>
    <property type="match status" value="1"/>
</dbReference>
<reference evidence="12" key="1">
    <citation type="submission" date="2015-04" db="EMBL/GenBank/DDBJ databases">
        <title>The genome sequence of the plant pathogenic Rhizarian Plasmodiophora brassicae reveals insights in its biotrophic life cycle and the origin of chitin synthesis.</title>
        <authorList>
            <person name="Schwelm A."/>
            <person name="Fogelqvist J."/>
            <person name="Knaust A."/>
            <person name="Julke S."/>
            <person name="Lilja T."/>
            <person name="Dhandapani V."/>
            <person name="Bonilla-Rosso G."/>
            <person name="Karlsson M."/>
            <person name="Shevchenko A."/>
            <person name="Choi S.R."/>
            <person name="Kim H.G."/>
            <person name="Park J.Y."/>
            <person name="Lim Y.P."/>
            <person name="Ludwig-Muller J."/>
            <person name="Dixelius C."/>
        </authorList>
    </citation>
    <scope>NUCLEOTIDE SEQUENCE</scope>
    <source>
        <tissue evidence="12">Potato root galls</tissue>
    </source>
</reference>
<dbReference type="InterPro" id="IPR000629">
    <property type="entry name" value="RNA-helicase_DEAD-box_CS"/>
</dbReference>
<feature type="compositionally biased region" description="Polar residues" evidence="8">
    <location>
        <begin position="22"/>
        <end position="31"/>
    </location>
</feature>
<organism evidence="12">
    <name type="scientific">Spongospora subterranea</name>
    <dbReference type="NCBI Taxonomy" id="70186"/>
    <lineage>
        <taxon>Eukaryota</taxon>
        <taxon>Sar</taxon>
        <taxon>Rhizaria</taxon>
        <taxon>Endomyxa</taxon>
        <taxon>Phytomyxea</taxon>
        <taxon>Plasmodiophorida</taxon>
        <taxon>Plasmodiophoridae</taxon>
        <taxon>Spongospora</taxon>
    </lineage>
</organism>
<name>A0A0H5R4Q5_9EUKA</name>
<dbReference type="CDD" id="cd17966">
    <property type="entry name" value="DEADc_DDX5_DDX17"/>
    <property type="match status" value="1"/>
</dbReference>
<sequence length="767" mass="81492">LTFLADQVRSLSYFARRTSISMSNWGSPSNAGGNGGWDSAPSGNTATASSGWDSAPAPAASSGSGWDAAPAPAPAAASGSSWGSAPTASAPKQESSGGGWGSEASAPQQQQSSGFSQPPAPQQQQASGWGSSSAPAPQQQESSGWGGNQAPAPQRQESSGSGPGNYGAQVQEPAGNGGWGSNNQTTTAPSSGGGWGASESHAPADDWGQNNNGNNAQHGREGDDNQGSAQFGDGDDFGCMDNDALADVNGFGNGGRPVLEDFGVKSRDMEDLGNNLQDVDWSKFSLIEFKKDFYVEHPLVASRSNDEVSNIRTKLGINLKGHGVPRLVTTFEEANFPEYILDMVSAAGFTNPTPIQMQGWPMALSGRDVVGIAKTGSGKTLAFILPAVVHINAQPLLERGDGPIVLVLCPTRELAMQINDECNKFGSSTKIKHTCVYGGQPKSLQARALQNGVEIVIATPGRLIDFLDCGVTNLRRVTYLVLDEADRMLDMGFERQLGQIVSQIRPDRQTLLWSATWPQEVQQISADFTVDAIQVTIGSSQLTLNENISHIIVCCQPRERIMKLKNILNDPEFVNSKVLVFSATKRTADELTLWLRRNSVAALAIHGDKTQSERDWVIHKFKSGEVRVMVATDVASRGLDIKDISLVVNFDMPNGMEDYIHRTGRTARAGKTGTAVSLFTPDNNRLAAQLCKFLKQVDAYVPRELLEASVESGGYRPGMKYGAGIGRFGRAQGASSTGSNSAPLGDNNSGYGNQNQNYAADTNASGW</sequence>
<dbReference type="PROSITE" id="PS51192">
    <property type="entry name" value="HELICASE_ATP_BIND_1"/>
    <property type="match status" value="1"/>
</dbReference>
<evidence type="ECO:0000256" key="6">
    <source>
        <dbReference type="PROSITE-ProRule" id="PRU00552"/>
    </source>
</evidence>
<evidence type="ECO:0000256" key="1">
    <source>
        <dbReference type="ARBA" id="ARBA00012552"/>
    </source>
</evidence>
<evidence type="ECO:0000259" key="11">
    <source>
        <dbReference type="PROSITE" id="PS51195"/>
    </source>
</evidence>
<dbReference type="SMART" id="SM00490">
    <property type="entry name" value="HELICc"/>
    <property type="match status" value="1"/>
</dbReference>
<evidence type="ECO:0000256" key="5">
    <source>
        <dbReference type="ARBA" id="ARBA00022840"/>
    </source>
</evidence>
<dbReference type="InterPro" id="IPR014001">
    <property type="entry name" value="Helicase_ATP-bd"/>
</dbReference>
<comment type="similarity">
    <text evidence="7">Belongs to the DEAD box helicase family.</text>
</comment>
<dbReference type="InterPro" id="IPR014014">
    <property type="entry name" value="RNA_helicase_DEAD_Q_motif"/>
</dbReference>
<evidence type="ECO:0000256" key="2">
    <source>
        <dbReference type="ARBA" id="ARBA00022741"/>
    </source>
</evidence>
<feature type="non-terminal residue" evidence="12">
    <location>
        <position position="1"/>
    </location>
</feature>
<evidence type="ECO:0000313" key="12">
    <source>
        <dbReference type="EMBL" id="CRZ08876.1"/>
    </source>
</evidence>
<feature type="compositionally biased region" description="Polar residues" evidence="8">
    <location>
        <begin position="733"/>
        <end position="742"/>
    </location>
</feature>
<dbReference type="Pfam" id="PF00271">
    <property type="entry name" value="Helicase_C"/>
    <property type="match status" value="1"/>
</dbReference>
<evidence type="ECO:0000256" key="4">
    <source>
        <dbReference type="ARBA" id="ARBA00022806"/>
    </source>
</evidence>
<evidence type="ECO:0000259" key="9">
    <source>
        <dbReference type="PROSITE" id="PS51192"/>
    </source>
</evidence>
<dbReference type="Pfam" id="PF00270">
    <property type="entry name" value="DEAD"/>
    <property type="match status" value="1"/>
</dbReference>